<sequence>MVLISVIEGDVWCDPPEYWEKVIWPAYIHAHKHILEGEDIMGNLNGKVKERVLLESIEGQYVDGLCAPLVLHRSQELYKYDKEFTVVLGDWYHEEHPVLLKQFINTDNPNSIEPVPDSAIIYFVQGTWYLSPKAGASPSPVTATVGFNESATLPFEPGRPTACTLLWKPGRPCLPWRASLTLSVSADQSAALIWKLDP</sequence>
<gene>
    <name evidence="1" type="ORF">D9758_015420</name>
</gene>
<dbReference type="EMBL" id="JAACJM010000153">
    <property type="protein sequence ID" value="KAF5342913.1"/>
    <property type="molecule type" value="Genomic_DNA"/>
</dbReference>
<protein>
    <submittedName>
        <fullName evidence="1">Uncharacterized protein</fullName>
    </submittedName>
</protein>
<organism evidence="1 2">
    <name type="scientific">Tetrapyrgos nigripes</name>
    <dbReference type="NCBI Taxonomy" id="182062"/>
    <lineage>
        <taxon>Eukaryota</taxon>
        <taxon>Fungi</taxon>
        <taxon>Dikarya</taxon>
        <taxon>Basidiomycota</taxon>
        <taxon>Agaricomycotina</taxon>
        <taxon>Agaricomycetes</taxon>
        <taxon>Agaricomycetidae</taxon>
        <taxon>Agaricales</taxon>
        <taxon>Marasmiineae</taxon>
        <taxon>Marasmiaceae</taxon>
        <taxon>Tetrapyrgos</taxon>
    </lineage>
</organism>
<proteinExistence type="predicted"/>
<dbReference type="SUPFAM" id="SSF49503">
    <property type="entry name" value="Cupredoxins"/>
    <property type="match status" value="1"/>
</dbReference>
<comment type="caution">
    <text evidence="1">The sequence shown here is derived from an EMBL/GenBank/DDBJ whole genome shotgun (WGS) entry which is preliminary data.</text>
</comment>
<evidence type="ECO:0000313" key="2">
    <source>
        <dbReference type="Proteomes" id="UP000559256"/>
    </source>
</evidence>
<accession>A0A8H5FNI1</accession>
<dbReference type="OrthoDB" id="2121828at2759"/>
<dbReference type="Proteomes" id="UP000559256">
    <property type="component" value="Unassembled WGS sequence"/>
</dbReference>
<dbReference type="Gene3D" id="2.60.40.420">
    <property type="entry name" value="Cupredoxins - blue copper proteins"/>
    <property type="match status" value="1"/>
</dbReference>
<dbReference type="InterPro" id="IPR008972">
    <property type="entry name" value="Cupredoxin"/>
</dbReference>
<name>A0A8H5FNI1_9AGAR</name>
<keyword evidence="2" id="KW-1185">Reference proteome</keyword>
<reference evidence="1 2" key="1">
    <citation type="journal article" date="2020" name="ISME J.">
        <title>Uncovering the hidden diversity of litter-decomposition mechanisms in mushroom-forming fungi.</title>
        <authorList>
            <person name="Floudas D."/>
            <person name="Bentzer J."/>
            <person name="Ahren D."/>
            <person name="Johansson T."/>
            <person name="Persson P."/>
            <person name="Tunlid A."/>
        </authorList>
    </citation>
    <scope>NUCLEOTIDE SEQUENCE [LARGE SCALE GENOMIC DNA]</scope>
    <source>
        <strain evidence="1 2">CBS 291.85</strain>
    </source>
</reference>
<dbReference type="AlphaFoldDB" id="A0A8H5FNI1"/>
<evidence type="ECO:0000313" key="1">
    <source>
        <dbReference type="EMBL" id="KAF5342913.1"/>
    </source>
</evidence>